<dbReference type="eggNOG" id="COG3391">
    <property type="taxonomic scope" value="Bacteria"/>
</dbReference>
<evidence type="ECO:0000313" key="1">
    <source>
        <dbReference type="EMBL" id="AEI15631.1"/>
    </source>
</evidence>
<sequence length="364" mass="41373">MLFRRITILLLLSFVIISCAGKKPVYKVDQYVWPKESADPKLKAVRVITNSNEFPGKSGGKNAILKELVGDVNVNWIDIKAIRLATNGEGKVYIAVPAKSEIQLVDFVNKRIKNIRFSSIKPSAVAVKGKRIFIGDRAGGRVMEITEDKNVKWSYGRKVDEKAFEKMKNDNETKVDNLYKRISDVFVKGDKLYVTDELFGRIDILSLDGKYIKSIYGVPAPNSIYVGDNGKIYVLSKFVGKLFVYDKNGNFIKDMLTPGTNIWALNFPNGLGMDSDDHIFIIDIATNGLKIYDKEGTFLYYLGVEKESVYLGGFNNPKDVIVDNKDRVYILDSYNRRLVILQSLTEKYKNGRRDMTVKEPMLRW</sequence>
<dbReference type="InterPro" id="IPR050952">
    <property type="entry name" value="TRIM-NHL_E3_ligases"/>
</dbReference>
<dbReference type="OrthoDB" id="5480974at2"/>
<dbReference type="EMBL" id="CP002858">
    <property type="protein sequence ID" value="AEI15631.1"/>
    <property type="molecule type" value="Genomic_DNA"/>
</dbReference>
<accession>F8E4S3</accession>
<dbReference type="PANTHER" id="PTHR24104:SF25">
    <property type="entry name" value="PROTEIN LIN-41"/>
    <property type="match status" value="1"/>
</dbReference>
<dbReference type="HOGENOM" id="CLU_760203_0_0_0"/>
<dbReference type="PROSITE" id="PS51257">
    <property type="entry name" value="PROKAR_LIPOPROTEIN"/>
    <property type="match status" value="1"/>
</dbReference>
<name>F8E4S3_FLESM</name>
<dbReference type="SUPFAM" id="SSF101898">
    <property type="entry name" value="NHL repeat"/>
    <property type="match status" value="1"/>
</dbReference>
<dbReference type="GO" id="GO:0008270">
    <property type="term" value="F:zinc ion binding"/>
    <property type="evidence" value="ECO:0007669"/>
    <property type="project" value="UniProtKB-KW"/>
</dbReference>
<dbReference type="PANTHER" id="PTHR24104">
    <property type="entry name" value="E3 UBIQUITIN-PROTEIN LIGASE NHLRC1-RELATED"/>
    <property type="match status" value="1"/>
</dbReference>
<evidence type="ECO:0000313" key="2">
    <source>
        <dbReference type="Proteomes" id="UP000006621"/>
    </source>
</evidence>
<reference evidence="1 2" key="1">
    <citation type="journal article" date="2011" name="Stand. Genomic Sci.">
        <title>Genome sequence of the moderately thermophilic halophile Flexistipes sinusarabici strain (MAS10).</title>
        <authorList>
            <person name="Lapidus A."/>
            <person name="Chertkov O."/>
            <person name="Nolan M."/>
            <person name="Lucas S."/>
            <person name="Hammon N."/>
            <person name="Deshpande S."/>
            <person name="Cheng J.F."/>
            <person name="Tapia R."/>
            <person name="Han C."/>
            <person name="Goodwin L."/>
            <person name="Pitluck S."/>
            <person name="Liolios K."/>
            <person name="Pagani I."/>
            <person name="Ivanova N."/>
            <person name="Huntemann M."/>
            <person name="Mavromatis K."/>
            <person name="Mikhailova N."/>
            <person name="Pati A."/>
            <person name="Chen A."/>
            <person name="Palaniappan K."/>
            <person name="Land M."/>
            <person name="Hauser L."/>
            <person name="Brambilla E.M."/>
            <person name="Rohde M."/>
            <person name="Abt B."/>
            <person name="Spring S."/>
            <person name="Goker M."/>
            <person name="Bristow J."/>
            <person name="Eisen J.A."/>
            <person name="Markowitz V."/>
            <person name="Hugenholtz P."/>
            <person name="Kyrpides N.C."/>
            <person name="Klenk H.P."/>
            <person name="Woyke T."/>
        </authorList>
    </citation>
    <scope>NUCLEOTIDE SEQUENCE [LARGE SCALE GENOMIC DNA]</scope>
    <source>
        <strain evidence="2">DSM 4947 / MAS 10</strain>
    </source>
</reference>
<gene>
    <name evidence="1" type="ordered locus">Flexsi_2002</name>
</gene>
<protein>
    <submittedName>
        <fullName evidence="1">NHL repeat containing protein</fullName>
    </submittedName>
</protein>
<dbReference type="InterPro" id="IPR011042">
    <property type="entry name" value="6-blade_b-propeller_TolB-like"/>
</dbReference>
<dbReference type="STRING" id="717231.Flexsi_2002"/>
<keyword evidence="2" id="KW-1185">Reference proteome</keyword>
<organism evidence="1 2">
    <name type="scientific">Flexistipes sinusarabici (strain ATCC 49648 / DSM 4947 / MAS 10)</name>
    <dbReference type="NCBI Taxonomy" id="717231"/>
    <lineage>
        <taxon>Bacteria</taxon>
        <taxon>Pseudomonadati</taxon>
        <taxon>Deferribacterota</taxon>
        <taxon>Deferribacteres</taxon>
        <taxon>Deferribacterales</taxon>
        <taxon>Flexistipitaceae</taxon>
        <taxon>Flexistipes</taxon>
    </lineage>
</organism>
<reference evidence="2" key="2">
    <citation type="submission" date="2011-06" db="EMBL/GenBank/DDBJ databases">
        <title>The complete genome of Flexistipes sinusarabici DSM 4947.</title>
        <authorList>
            <person name="Lucas S."/>
            <person name="Han J."/>
            <person name="Lapidus A."/>
            <person name="Bruce D."/>
            <person name="Goodwin L."/>
            <person name="Pitluck S."/>
            <person name="Peters L."/>
            <person name="Kyrpides N."/>
            <person name="Mavromatis K."/>
            <person name="Ivanova N."/>
            <person name="Mikhailova N."/>
            <person name="Chertkov O."/>
            <person name="Detter J.C."/>
            <person name="Tapia R."/>
            <person name="Han C."/>
            <person name="Land M."/>
            <person name="Hauser L."/>
            <person name="Markowitz V."/>
            <person name="Cheng J.-F."/>
            <person name="Hugenholtz P."/>
            <person name="Woyke T."/>
            <person name="Wu D."/>
            <person name="Spring S."/>
            <person name="Schroeder M."/>
            <person name="Brambilla E."/>
            <person name="Klenk H.-P."/>
            <person name="Eisen J.A."/>
        </authorList>
    </citation>
    <scope>NUCLEOTIDE SEQUENCE [LARGE SCALE GENOMIC DNA]</scope>
    <source>
        <strain evidence="2">DSM 4947 / MAS 10</strain>
    </source>
</reference>
<dbReference type="GO" id="GO:0000209">
    <property type="term" value="P:protein polyubiquitination"/>
    <property type="evidence" value="ECO:0007669"/>
    <property type="project" value="TreeGrafter"/>
</dbReference>
<dbReference type="RefSeq" id="WP_013887083.1">
    <property type="nucleotide sequence ID" value="NC_015672.1"/>
</dbReference>
<dbReference type="AlphaFoldDB" id="F8E4S3"/>
<dbReference type="GO" id="GO:0043161">
    <property type="term" value="P:proteasome-mediated ubiquitin-dependent protein catabolic process"/>
    <property type="evidence" value="ECO:0007669"/>
    <property type="project" value="TreeGrafter"/>
</dbReference>
<dbReference type="Gene3D" id="2.120.10.30">
    <property type="entry name" value="TolB, C-terminal domain"/>
    <property type="match status" value="1"/>
</dbReference>
<dbReference type="Proteomes" id="UP000006621">
    <property type="component" value="Chromosome"/>
</dbReference>
<dbReference type="KEGG" id="fsi:Flexsi_2002"/>
<proteinExistence type="predicted"/>
<dbReference type="GO" id="GO:0061630">
    <property type="term" value="F:ubiquitin protein ligase activity"/>
    <property type="evidence" value="ECO:0007669"/>
    <property type="project" value="TreeGrafter"/>
</dbReference>